<dbReference type="Proteomes" id="UP000825935">
    <property type="component" value="Chromosome 27"/>
</dbReference>
<reference evidence="3 4" key="1">
    <citation type="submission" date="2021-08" db="EMBL/GenBank/DDBJ databases">
        <title>WGS assembly of Ceratopteris richardii.</title>
        <authorList>
            <person name="Marchant D.B."/>
            <person name="Chen G."/>
            <person name="Jenkins J."/>
            <person name="Shu S."/>
            <person name="Leebens-Mack J."/>
            <person name="Grimwood J."/>
            <person name="Schmutz J."/>
            <person name="Soltis P."/>
            <person name="Soltis D."/>
            <person name="Chen Z.-H."/>
        </authorList>
    </citation>
    <scope>NUCLEOTIDE SEQUENCE [LARGE SCALE GENOMIC DNA]</scope>
    <source>
        <strain evidence="3">Whitten #5841</strain>
        <tissue evidence="3">Leaf</tissue>
    </source>
</reference>
<proteinExistence type="predicted"/>
<keyword evidence="4" id="KW-1185">Reference proteome</keyword>
<dbReference type="Pfam" id="PF01344">
    <property type="entry name" value="Kelch_1"/>
    <property type="match status" value="1"/>
</dbReference>
<sequence length="471" mass="54383">MEHYEEEGPCSSAEIGQQDDDSCALIPGLPRDLTVIEILSRLPVWELDNLRSINSSWRHNIQTSFKHSLPVRTSLGLTQPCLLLFDVDIPAKSLPYKVNRNEEHEEDLQIVLFDTIYGNQIYVPRITVRKGVHFIEAKGNNIFVLTHVFKDKGFSKIEESFLYIFNVHENQWHACKIKNRLPFNLDYGSLTCVAHGYLFTLYNKRCVSRVQVSEYSIEDKSEHLGSVPHSIDWEHLPSLRQERLGATMIAVNNKLYVLGGFFFDENIQYNFSGEILELHESTREWILVPELYPEEIFCSDFLFPIVDVHEGQLCALSNKKEQIFRFDPTCKIWKPWISITGLNDGPRKTPLAMSSQNDMLLIVFKYHDVRTLDGSLKITYIGEMDDPIYGKSCLIFHEDEVQTFDDHRHNNRILVLGFPTTKNRRARSSRASIFALANEKGKLIQSSARGNQMKSSYFPHSTSHTSRLFFI</sequence>
<evidence type="ECO:0000256" key="1">
    <source>
        <dbReference type="ARBA" id="ARBA00022441"/>
    </source>
</evidence>
<dbReference type="EMBL" id="CM035432">
    <property type="protein sequence ID" value="KAH7295738.1"/>
    <property type="molecule type" value="Genomic_DNA"/>
</dbReference>
<evidence type="ECO:0000256" key="2">
    <source>
        <dbReference type="ARBA" id="ARBA00022737"/>
    </source>
</evidence>
<accession>A0A8T2RJH1</accession>
<organism evidence="3 4">
    <name type="scientific">Ceratopteris richardii</name>
    <name type="common">Triangle waterfern</name>
    <dbReference type="NCBI Taxonomy" id="49495"/>
    <lineage>
        <taxon>Eukaryota</taxon>
        <taxon>Viridiplantae</taxon>
        <taxon>Streptophyta</taxon>
        <taxon>Embryophyta</taxon>
        <taxon>Tracheophyta</taxon>
        <taxon>Polypodiopsida</taxon>
        <taxon>Polypodiidae</taxon>
        <taxon>Polypodiales</taxon>
        <taxon>Pteridineae</taxon>
        <taxon>Pteridaceae</taxon>
        <taxon>Parkerioideae</taxon>
        <taxon>Ceratopteris</taxon>
    </lineage>
</organism>
<evidence type="ECO:0008006" key="5">
    <source>
        <dbReference type="Google" id="ProtNLM"/>
    </source>
</evidence>
<dbReference type="PANTHER" id="PTHR46344:SF27">
    <property type="entry name" value="KELCH REPEAT SUPERFAMILY PROTEIN"/>
    <property type="match status" value="1"/>
</dbReference>
<dbReference type="InterPro" id="IPR015915">
    <property type="entry name" value="Kelch-typ_b-propeller"/>
</dbReference>
<dbReference type="Gene3D" id="2.120.10.80">
    <property type="entry name" value="Kelch-type beta propeller"/>
    <property type="match status" value="1"/>
</dbReference>
<protein>
    <recommendedName>
        <fullName evidence="5">F-box domain-containing protein</fullName>
    </recommendedName>
</protein>
<dbReference type="InterPro" id="IPR006652">
    <property type="entry name" value="Kelch_1"/>
</dbReference>
<keyword evidence="2" id="KW-0677">Repeat</keyword>
<evidence type="ECO:0000313" key="3">
    <source>
        <dbReference type="EMBL" id="KAH7295738.1"/>
    </source>
</evidence>
<name>A0A8T2RJH1_CERRI</name>
<dbReference type="PANTHER" id="PTHR46344">
    <property type="entry name" value="OS02G0202900 PROTEIN"/>
    <property type="match status" value="1"/>
</dbReference>
<keyword evidence="1" id="KW-0880">Kelch repeat</keyword>
<dbReference type="OrthoDB" id="581771at2759"/>
<dbReference type="SUPFAM" id="SSF117281">
    <property type="entry name" value="Kelch motif"/>
    <property type="match status" value="1"/>
</dbReference>
<evidence type="ECO:0000313" key="4">
    <source>
        <dbReference type="Proteomes" id="UP000825935"/>
    </source>
</evidence>
<comment type="caution">
    <text evidence="3">The sequence shown here is derived from an EMBL/GenBank/DDBJ whole genome shotgun (WGS) entry which is preliminary data.</text>
</comment>
<dbReference type="AlphaFoldDB" id="A0A8T2RJH1"/>
<gene>
    <name evidence="3" type="ORF">KP509_27G063500</name>
</gene>